<name>E5WZY5_9BACE</name>
<evidence type="ECO:0008006" key="3">
    <source>
        <dbReference type="Google" id="ProtNLM"/>
    </source>
</evidence>
<dbReference type="Pfam" id="PF14053">
    <property type="entry name" value="DUF4248"/>
    <property type="match status" value="1"/>
</dbReference>
<protein>
    <recommendedName>
        <fullName evidence="3">DUF4248 domain-containing protein</fullName>
    </recommendedName>
</protein>
<evidence type="ECO:0000313" key="1">
    <source>
        <dbReference type="EMBL" id="EFV29534.1"/>
    </source>
</evidence>
<dbReference type="EMBL" id="ACWG01000028">
    <property type="protein sequence ID" value="EFV29534.1"/>
    <property type="molecule type" value="Genomic_DNA"/>
</dbReference>
<evidence type="ECO:0000313" key="2">
    <source>
        <dbReference type="Proteomes" id="UP000003246"/>
    </source>
</evidence>
<dbReference type="AlphaFoldDB" id="E5WZY5"/>
<gene>
    <name evidence="1" type="ORF">HMPREF1016_02241</name>
</gene>
<accession>E5WZY5</accession>
<organism evidence="1 2">
    <name type="scientific">Bacteroides eggerthii 1_2_48FAA</name>
    <dbReference type="NCBI Taxonomy" id="665953"/>
    <lineage>
        <taxon>Bacteria</taxon>
        <taxon>Pseudomonadati</taxon>
        <taxon>Bacteroidota</taxon>
        <taxon>Bacteroidia</taxon>
        <taxon>Bacteroidales</taxon>
        <taxon>Bacteroidaceae</taxon>
        <taxon>Bacteroides</taxon>
    </lineage>
</organism>
<sequence length="79" mass="9181">MNSKDMEIFKIRTYGRTELAQLYCPALCPQAAFRKLNQWIDFHPTLRHELHALVPSDRVRTYTPAQVRLIVEALGEPDV</sequence>
<dbReference type="HOGENOM" id="CLU_152545_2_1_10"/>
<dbReference type="InterPro" id="IPR025342">
    <property type="entry name" value="DUF4248"/>
</dbReference>
<comment type="caution">
    <text evidence="1">The sequence shown here is derived from an EMBL/GenBank/DDBJ whole genome shotgun (WGS) entry which is preliminary data.</text>
</comment>
<dbReference type="Proteomes" id="UP000003246">
    <property type="component" value="Unassembled WGS sequence"/>
</dbReference>
<proteinExistence type="predicted"/>
<reference evidence="1 2" key="1">
    <citation type="submission" date="2010-10" db="EMBL/GenBank/DDBJ databases">
        <title>The Genome Sequence of Bacteroides eggerthii strain 1_2_48FAA.</title>
        <authorList>
            <consortium name="The Broad Institute Genome Sequencing Platform"/>
            <person name="Ward D."/>
            <person name="Earl A."/>
            <person name="Feldgarden M."/>
            <person name="Young S.K."/>
            <person name="Gargeya S."/>
            <person name="Zeng Q."/>
            <person name="Alvarado L."/>
            <person name="Berlin A."/>
            <person name="Bochicchio J."/>
            <person name="Chapman S.B."/>
            <person name="Chen Z."/>
            <person name="Freedman E."/>
            <person name="Gellesch M."/>
            <person name="Goldberg J."/>
            <person name="Griggs A."/>
            <person name="Gujja S."/>
            <person name="Heilman E."/>
            <person name="Heiman D."/>
            <person name="Howarth C."/>
            <person name="Mehta T."/>
            <person name="Neiman D."/>
            <person name="Pearson M."/>
            <person name="Roberts A."/>
            <person name="Saif S."/>
            <person name="Shea T."/>
            <person name="Shenoy N."/>
            <person name="Sisk P."/>
            <person name="Stolte C."/>
            <person name="Sykes S."/>
            <person name="White J."/>
            <person name="Yandava C."/>
            <person name="Allen-Vercoe E."/>
            <person name="Ambrose C."/>
            <person name="Strauss J."/>
            <person name="Daigneault M."/>
            <person name="Haas B."/>
            <person name="Nusbaum C."/>
            <person name="Birren B."/>
        </authorList>
    </citation>
    <scope>NUCLEOTIDE SEQUENCE [LARGE SCALE GENOMIC DNA]</scope>
    <source>
        <strain evidence="1 2">1_2_48FAA</strain>
    </source>
</reference>